<dbReference type="PROSITE" id="PS51257">
    <property type="entry name" value="PROKAR_LIPOPROTEIN"/>
    <property type="match status" value="1"/>
</dbReference>
<dbReference type="InterPro" id="IPR010706">
    <property type="entry name" value="Fatty_acid_cis-trans_isomerase"/>
</dbReference>
<keyword evidence="1" id="KW-0812">Transmembrane</keyword>
<keyword evidence="3" id="KW-1185">Reference proteome</keyword>
<feature type="transmembrane region" description="Helical" evidence="1">
    <location>
        <begin position="15"/>
        <end position="34"/>
    </location>
</feature>
<dbReference type="Pfam" id="PF06934">
    <property type="entry name" value="CTI"/>
    <property type="match status" value="1"/>
</dbReference>
<evidence type="ECO:0000313" key="2">
    <source>
        <dbReference type="EMBL" id="MCT7941887.1"/>
    </source>
</evidence>
<comment type="caution">
    <text evidence="2">The sequence shown here is derived from an EMBL/GenBank/DDBJ whole genome shotgun (WGS) entry which is preliminary data.</text>
</comment>
<dbReference type="GO" id="GO:0016853">
    <property type="term" value="F:isomerase activity"/>
    <property type="evidence" value="ECO:0007669"/>
    <property type="project" value="UniProtKB-KW"/>
</dbReference>
<dbReference type="Proteomes" id="UP001155546">
    <property type="component" value="Unassembled WGS sequence"/>
</dbReference>
<keyword evidence="1" id="KW-1133">Transmembrane helix</keyword>
<proteinExistence type="predicted"/>
<evidence type="ECO:0000313" key="3">
    <source>
        <dbReference type="Proteomes" id="UP001155546"/>
    </source>
</evidence>
<dbReference type="AlphaFoldDB" id="A0A9X2WM35"/>
<name>A0A9X2WM35_9GAMM</name>
<sequence>MTIYKRFSTYYRHTISIFIAVVLTGCAVFAGLNFDSLYGEAQPQQRMVATTSSQAQHYINDVKPIIDNRCVVCHACYDAPCQLKMSSAEGIDRGANKDIVYQGTRLLAVDTTRMFIDAQSTAEWRDKDFFPVLNERTQSEEANTQAGVIARMLQLKQKHPLPTEGILDDSWDFSLDRNQQCPSVEEMSRYEQQFPQWGMPYGLPQISNHENTILMQWLANGAPMATIPAPSIAELNAIEKWETFLNTNSLKQQLTSRYIFEHLFVSHLYFDDIESGQPTFFQLVRSTTAPGKPVDIIATRRPYDDPETDVFYYRLEQVRETIVDKTHMPYALNEAKLDRIKSLFIEPNYSVTSLPSYEASVAANPLIAFTDLPVEARYKFMLDNAQNTIMAYIKGPVCRGQLALDVINDRFWVFFVDPDLPNMSQQNAFYRSQDENLTLPAEKESNTLRPIANWVKYAGQQGRFLRAKNAYLDEKFENNEHLTTRLIWDGNGTNSNASLTVFRHFDNASVVQGLIGEQPKTAWVISYSLLERIHYLLVAGYDVYGNFGHQLITRMYMDLLRMEGESNFLTLLPAENRHQELADWYQDAHLYLTKHLAGDINEVSSPPAITYTTDNPKHELLDMLKTRLEKVLPTRYALESTQLTNESKGYLKKINQVKGESASIFPELTFIMIEPEDAALDPQLFTLIRNSAHKNISSLFDEESNRQYSRDNVTLVNGLLGSYPNVFWRLKEAELPALVDQVLKVKTEGDYKRLLDNVGVRRTDPSFWYFSDILMMQYKKNHPIEAGILDYNRVENR</sequence>
<organism evidence="2 3">
    <name type="scientific">Shewanella holmiensis</name>
    <dbReference type="NCBI Taxonomy" id="2952222"/>
    <lineage>
        <taxon>Bacteria</taxon>
        <taxon>Pseudomonadati</taxon>
        <taxon>Pseudomonadota</taxon>
        <taxon>Gammaproteobacteria</taxon>
        <taxon>Alteromonadales</taxon>
        <taxon>Shewanellaceae</taxon>
        <taxon>Shewanella</taxon>
    </lineage>
</organism>
<keyword evidence="2" id="KW-0413">Isomerase</keyword>
<evidence type="ECO:0000256" key="1">
    <source>
        <dbReference type="SAM" id="Phobius"/>
    </source>
</evidence>
<dbReference type="RefSeq" id="WP_261298270.1">
    <property type="nucleotide sequence ID" value="NZ_JAMTCD010000009.1"/>
</dbReference>
<gene>
    <name evidence="2" type="ORF">NE535_08815</name>
</gene>
<reference evidence="2" key="1">
    <citation type="journal article" date="2023" name="Int. J. Syst. Evol. Microbiol.">
        <title>&lt;i&gt;Shewanella septentrionalis&lt;/i&gt; sp. nov. and &lt;i&gt;Shewanella holmiensis&lt;/i&gt; sp. nov., isolated from Baltic Sea water and sediments.</title>
        <authorList>
            <person name="Martin-Rodriguez A.J."/>
            <person name="Thorell K."/>
            <person name="Joffre E."/>
            <person name="Jensie-Markopoulos S."/>
            <person name="Moore E.R.B."/>
            <person name="Sjoling A."/>
        </authorList>
    </citation>
    <scope>NUCLEOTIDE SEQUENCE</scope>
    <source>
        <strain evidence="2">SP1S2-7</strain>
    </source>
</reference>
<protein>
    <submittedName>
        <fullName evidence="2">Fatty acid cis/trans isomerase</fullName>
    </submittedName>
</protein>
<keyword evidence="1" id="KW-0472">Membrane</keyword>
<accession>A0A9X2WM35</accession>
<dbReference type="EMBL" id="JAMTCD010000009">
    <property type="protein sequence ID" value="MCT7941887.1"/>
    <property type="molecule type" value="Genomic_DNA"/>
</dbReference>